<accession>N1JKB9</accession>
<feature type="region of interest" description="Disordered" evidence="7">
    <location>
        <begin position="541"/>
        <end position="566"/>
    </location>
</feature>
<evidence type="ECO:0000256" key="2">
    <source>
        <dbReference type="ARBA" id="ARBA00005697"/>
    </source>
</evidence>
<dbReference type="STRING" id="546991.N1JKB9"/>
<comment type="subcellular location">
    <subcellularLocation>
        <location evidence="1">Membrane</location>
        <topology evidence="1">Multi-pass membrane protein</topology>
    </subcellularLocation>
</comment>
<evidence type="ECO:0000256" key="1">
    <source>
        <dbReference type="ARBA" id="ARBA00004141"/>
    </source>
</evidence>
<proteinExistence type="inferred from homology"/>
<dbReference type="InterPro" id="IPR006043">
    <property type="entry name" value="NCS2"/>
</dbReference>
<evidence type="ECO:0000256" key="7">
    <source>
        <dbReference type="SAM" id="MobiDB-lite"/>
    </source>
</evidence>
<evidence type="ECO:0000256" key="4">
    <source>
        <dbReference type="ARBA" id="ARBA00022692"/>
    </source>
</evidence>
<dbReference type="InterPro" id="IPR045018">
    <property type="entry name" value="Azg-like"/>
</dbReference>
<feature type="transmembrane region" description="Helical" evidence="8">
    <location>
        <begin position="242"/>
        <end position="260"/>
    </location>
</feature>
<gene>
    <name evidence="9" type="ORF">BGHDH14_bgh03925</name>
</gene>
<feature type="transmembrane region" description="Helical" evidence="8">
    <location>
        <begin position="477"/>
        <end position="495"/>
    </location>
</feature>
<keyword evidence="4 8" id="KW-0812">Transmembrane</keyword>
<dbReference type="HOGENOM" id="CLU_024508_3_2_1"/>
<dbReference type="GO" id="GO:0005345">
    <property type="term" value="F:purine nucleobase transmembrane transporter activity"/>
    <property type="evidence" value="ECO:0007669"/>
    <property type="project" value="TreeGrafter"/>
</dbReference>
<dbReference type="InParanoid" id="N1JKB9"/>
<keyword evidence="6 8" id="KW-0472">Membrane</keyword>
<evidence type="ECO:0000313" key="10">
    <source>
        <dbReference type="Proteomes" id="UP000015441"/>
    </source>
</evidence>
<evidence type="ECO:0000256" key="5">
    <source>
        <dbReference type="ARBA" id="ARBA00022989"/>
    </source>
</evidence>
<dbReference type="PANTHER" id="PTHR43337:SF3">
    <property type="entry name" value="PURINE TRANSPORTER"/>
    <property type="match status" value="1"/>
</dbReference>
<feature type="transmembrane region" description="Helical" evidence="8">
    <location>
        <begin position="428"/>
        <end position="446"/>
    </location>
</feature>
<evidence type="ECO:0000256" key="8">
    <source>
        <dbReference type="SAM" id="Phobius"/>
    </source>
</evidence>
<feature type="transmembrane region" description="Helical" evidence="8">
    <location>
        <begin position="184"/>
        <end position="206"/>
    </location>
</feature>
<evidence type="ECO:0000256" key="3">
    <source>
        <dbReference type="ARBA" id="ARBA00022448"/>
    </source>
</evidence>
<keyword evidence="3" id="KW-0813">Transport</keyword>
<keyword evidence="5 8" id="KW-1133">Transmembrane helix</keyword>
<comment type="similarity">
    <text evidence="2">Belongs to the nucleobase:cation symporter-2 (NCS2) (TC 2.A.40) family. Azg-like subfamily.</text>
</comment>
<dbReference type="GO" id="GO:0005886">
    <property type="term" value="C:plasma membrane"/>
    <property type="evidence" value="ECO:0007669"/>
    <property type="project" value="TreeGrafter"/>
</dbReference>
<evidence type="ECO:0000256" key="6">
    <source>
        <dbReference type="ARBA" id="ARBA00023136"/>
    </source>
</evidence>
<dbReference type="eggNOG" id="ENOG502QQ5E">
    <property type="taxonomic scope" value="Eukaryota"/>
</dbReference>
<dbReference type="GO" id="GO:0015853">
    <property type="term" value="P:adenine transport"/>
    <property type="evidence" value="ECO:0007669"/>
    <property type="project" value="TreeGrafter"/>
</dbReference>
<name>N1JKB9_BLUG1</name>
<organism evidence="9 10">
    <name type="scientific">Blumeria graminis f. sp. hordei (strain DH14)</name>
    <name type="common">Barley powdery mildew</name>
    <name type="synonym">Oidium monilioides f. sp. hordei</name>
    <dbReference type="NCBI Taxonomy" id="546991"/>
    <lineage>
        <taxon>Eukaryota</taxon>
        <taxon>Fungi</taxon>
        <taxon>Dikarya</taxon>
        <taxon>Ascomycota</taxon>
        <taxon>Pezizomycotina</taxon>
        <taxon>Leotiomycetes</taxon>
        <taxon>Erysiphales</taxon>
        <taxon>Erysiphaceae</taxon>
        <taxon>Blumeria</taxon>
        <taxon>Blumeria hordei</taxon>
    </lineage>
</organism>
<feature type="transmembrane region" description="Helical" evidence="8">
    <location>
        <begin position="148"/>
        <end position="172"/>
    </location>
</feature>
<sequence length="566" mass="61539">MATINDAISSLNYQIAKSTFGRVFRLEGSGHDKECKKSYFSQEVRAGMTTFFTMAYIIAVNSSILAESGATCVCIPTKDDIYCERSVEYSACLRDVKRDLITATAAVAGIGSFIFGFLTNLPIALAPGMGLNAYFTYQVVGYHGSGNVSYQLALSAVFVEGFIFMGLSLMGIRQWLVKLIPSSIKVACGVGIGLFLTEIGMSYSGIGLITGSDVSPTDLAGCLPKFMDSHGRCESHKMMSPTLWIGIIFGGFLTAFLMSYKVKSAMIIGIVAVSVLSWPRDTSFTYFPRTPEGDELHEFFKHVIAFHPIKHTLGVQDWNVGVIGSHFTLALFTFLSVDIIDATATLYSMARFSGVVDPSTGDFPRSTLAYCTDAMAITMGSFFGCSPVTAFIESGAGIISGGRTGLTAMTTGICFLISIFFAPLFASIPPWATGCTLILVGCMMMVQVTEVNWIFIGDALPAFITIVAMPFTYSVAYGLIAGLLSYGILNGMIFLTKTITSGRIEPPDIDEAECWVNKTGVHPPWFIRILRKKLRARRELDEDKRSLSAASESSDPEWVEMVNYSR</sequence>
<comment type="caution">
    <text evidence="9">The sequence shown here is derived from an EMBL/GenBank/DDBJ whole genome shotgun (WGS) entry which is preliminary data.</text>
</comment>
<dbReference type="Proteomes" id="UP000015441">
    <property type="component" value="Unassembled WGS sequence"/>
</dbReference>
<dbReference type="PANTHER" id="PTHR43337">
    <property type="entry name" value="XANTHINE/URACIL PERMEASE C887.17-RELATED"/>
    <property type="match status" value="1"/>
</dbReference>
<protein>
    <submittedName>
        <fullName evidence="9">Purine transporter</fullName>
    </submittedName>
</protein>
<dbReference type="AlphaFoldDB" id="N1JKB9"/>
<feature type="transmembrane region" description="Helical" evidence="8">
    <location>
        <begin position="404"/>
        <end position="422"/>
    </location>
</feature>
<dbReference type="OrthoDB" id="431212at2759"/>
<dbReference type="GO" id="GO:0015854">
    <property type="term" value="P:guanine transport"/>
    <property type="evidence" value="ECO:0007669"/>
    <property type="project" value="TreeGrafter"/>
</dbReference>
<dbReference type="EMBL" id="CAUH01004621">
    <property type="protein sequence ID" value="CCU80321.1"/>
    <property type="molecule type" value="Genomic_DNA"/>
</dbReference>
<evidence type="ECO:0000313" key="9">
    <source>
        <dbReference type="EMBL" id="CCU80321.1"/>
    </source>
</evidence>
<dbReference type="Pfam" id="PF00860">
    <property type="entry name" value="Xan_ur_permease"/>
    <property type="match status" value="1"/>
</dbReference>
<keyword evidence="10" id="KW-1185">Reference proteome</keyword>
<reference evidence="9 10" key="1">
    <citation type="journal article" date="2010" name="Science">
        <title>Genome expansion and gene loss in powdery mildew fungi reveal tradeoffs in extreme parasitism.</title>
        <authorList>
            <person name="Spanu P.D."/>
            <person name="Abbott J.C."/>
            <person name="Amselem J."/>
            <person name="Burgis T.A."/>
            <person name="Soanes D.M."/>
            <person name="Stueber K."/>
            <person name="Ver Loren van Themaat E."/>
            <person name="Brown J.K.M."/>
            <person name="Butcher S.A."/>
            <person name="Gurr S.J."/>
            <person name="Lebrun M.-H."/>
            <person name="Ridout C.J."/>
            <person name="Schulze-Lefert P."/>
            <person name="Talbot N.J."/>
            <person name="Ahmadinejad N."/>
            <person name="Ametz C."/>
            <person name="Barton G.R."/>
            <person name="Benjdia M."/>
            <person name="Bidzinski P."/>
            <person name="Bindschedler L.V."/>
            <person name="Both M."/>
            <person name="Brewer M.T."/>
            <person name="Cadle-Davidson L."/>
            <person name="Cadle-Davidson M.M."/>
            <person name="Collemare J."/>
            <person name="Cramer R."/>
            <person name="Frenkel O."/>
            <person name="Godfrey D."/>
            <person name="Harriman J."/>
            <person name="Hoede C."/>
            <person name="King B.C."/>
            <person name="Klages S."/>
            <person name="Kleemann J."/>
            <person name="Knoll D."/>
            <person name="Koti P.S."/>
            <person name="Kreplak J."/>
            <person name="Lopez-Ruiz F.J."/>
            <person name="Lu X."/>
            <person name="Maekawa T."/>
            <person name="Mahanil S."/>
            <person name="Micali C."/>
            <person name="Milgroom M.G."/>
            <person name="Montana G."/>
            <person name="Noir S."/>
            <person name="O'Connell R.J."/>
            <person name="Oberhaensli S."/>
            <person name="Parlange F."/>
            <person name="Pedersen C."/>
            <person name="Quesneville H."/>
            <person name="Reinhardt R."/>
            <person name="Rott M."/>
            <person name="Sacristan S."/>
            <person name="Schmidt S.M."/>
            <person name="Schoen M."/>
            <person name="Skamnioti P."/>
            <person name="Sommer H."/>
            <person name="Stephens A."/>
            <person name="Takahara H."/>
            <person name="Thordal-Christensen H."/>
            <person name="Vigouroux M."/>
            <person name="Wessling R."/>
            <person name="Wicker T."/>
            <person name="Panstruga R."/>
        </authorList>
    </citation>
    <scope>NUCLEOTIDE SEQUENCE [LARGE SCALE GENOMIC DNA]</scope>
    <source>
        <strain evidence="9">DH14</strain>
    </source>
</reference>
<feature type="transmembrane region" description="Helical" evidence="8">
    <location>
        <begin position="327"/>
        <end position="347"/>
    </location>
</feature>
<feature type="transmembrane region" description="Helical" evidence="8">
    <location>
        <begin position="100"/>
        <end position="128"/>
    </location>
</feature>